<dbReference type="AlphaFoldDB" id="A0AAN9IN76"/>
<accession>A0AAN9IN76</accession>
<proteinExistence type="predicted"/>
<protein>
    <submittedName>
        <fullName evidence="1">Uncharacterized protein</fullName>
    </submittedName>
</protein>
<comment type="caution">
    <text evidence="1">The sequence shown here is derived from an EMBL/GenBank/DDBJ whole genome shotgun (WGS) entry which is preliminary data.</text>
</comment>
<name>A0AAN9IN76_CROPI</name>
<evidence type="ECO:0000313" key="1">
    <source>
        <dbReference type="EMBL" id="KAK7283121.1"/>
    </source>
</evidence>
<organism evidence="1 2">
    <name type="scientific">Crotalaria pallida</name>
    <name type="common">Smooth rattlebox</name>
    <name type="synonym">Crotalaria striata</name>
    <dbReference type="NCBI Taxonomy" id="3830"/>
    <lineage>
        <taxon>Eukaryota</taxon>
        <taxon>Viridiplantae</taxon>
        <taxon>Streptophyta</taxon>
        <taxon>Embryophyta</taxon>
        <taxon>Tracheophyta</taxon>
        <taxon>Spermatophyta</taxon>
        <taxon>Magnoliopsida</taxon>
        <taxon>eudicotyledons</taxon>
        <taxon>Gunneridae</taxon>
        <taxon>Pentapetalae</taxon>
        <taxon>rosids</taxon>
        <taxon>fabids</taxon>
        <taxon>Fabales</taxon>
        <taxon>Fabaceae</taxon>
        <taxon>Papilionoideae</taxon>
        <taxon>50 kb inversion clade</taxon>
        <taxon>genistoids sensu lato</taxon>
        <taxon>core genistoids</taxon>
        <taxon>Crotalarieae</taxon>
        <taxon>Crotalaria</taxon>
    </lineage>
</organism>
<keyword evidence="2" id="KW-1185">Reference proteome</keyword>
<sequence>MYLRHEFESIKHKKLTIAKLKLKDGNSHGVMSCMIHWVGNTVIVCFAKLENLMVIFLASDINAILDLVEWKHELLDANKYKWHFLRTYIHVSRCSLWGLWAYAMHSTAECFNFDAF</sequence>
<dbReference type="EMBL" id="JAYWIO010000002">
    <property type="protein sequence ID" value="KAK7283121.1"/>
    <property type="molecule type" value="Genomic_DNA"/>
</dbReference>
<evidence type="ECO:0000313" key="2">
    <source>
        <dbReference type="Proteomes" id="UP001372338"/>
    </source>
</evidence>
<reference evidence="1 2" key="1">
    <citation type="submission" date="2024-01" db="EMBL/GenBank/DDBJ databases">
        <title>The genomes of 5 underutilized Papilionoideae crops provide insights into root nodulation and disease resistanc.</title>
        <authorList>
            <person name="Yuan L."/>
        </authorList>
    </citation>
    <scope>NUCLEOTIDE SEQUENCE [LARGE SCALE GENOMIC DNA]</scope>
    <source>
        <strain evidence="1">ZHUSHIDOU_FW_LH</strain>
        <tissue evidence="1">Leaf</tissue>
    </source>
</reference>
<dbReference type="Proteomes" id="UP001372338">
    <property type="component" value="Unassembled WGS sequence"/>
</dbReference>
<gene>
    <name evidence="1" type="ORF">RIF29_12424</name>
</gene>